<dbReference type="Proteomes" id="UP001560685">
    <property type="component" value="Unassembled WGS sequence"/>
</dbReference>
<gene>
    <name evidence="2" type="ORF">ABFZ84_12660</name>
</gene>
<dbReference type="RefSeq" id="WP_369314384.1">
    <property type="nucleotide sequence ID" value="NZ_JBEHZE010000001.1"/>
</dbReference>
<feature type="signal peptide" evidence="1">
    <location>
        <begin position="1"/>
        <end position="21"/>
    </location>
</feature>
<dbReference type="InterPro" id="IPR016980">
    <property type="entry name" value="S-AdoMet-dep_MeTrfase_Alr7345"/>
</dbReference>
<comment type="caution">
    <text evidence="2">The sequence shown here is derived from an EMBL/GenBank/DDBJ whole genome shotgun (WGS) entry which is preliminary data.</text>
</comment>
<evidence type="ECO:0000256" key="1">
    <source>
        <dbReference type="SAM" id="SignalP"/>
    </source>
</evidence>
<reference evidence="2 3" key="1">
    <citation type="submission" date="2024-05" db="EMBL/GenBank/DDBJ databases">
        <title>Three bacterial strains, DH-69, EH-24, and ECK-19 isolated from coastal sediments.</title>
        <authorList>
            <person name="Ye Y.-Q."/>
            <person name="Du Z.-J."/>
        </authorList>
    </citation>
    <scope>NUCLEOTIDE SEQUENCE [LARGE SCALE GENOMIC DNA]</scope>
    <source>
        <strain evidence="2 3">ECK-19</strain>
    </source>
</reference>
<evidence type="ECO:0000313" key="3">
    <source>
        <dbReference type="Proteomes" id="UP001560685"/>
    </source>
</evidence>
<evidence type="ECO:0000313" key="2">
    <source>
        <dbReference type="EMBL" id="MEX6634399.1"/>
    </source>
</evidence>
<dbReference type="EMBL" id="JBEHZE010000001">
    <property type="protein sequence ID" value="MEX6634399.1"/>
    <property type="molecule type" value="Genomic_DNA"/>
</dbReference>
<keyword evidence="2" id="KW-0808">Transferase</keyword>
<dbReference type="SUPFAM" id="SSF53335">
    <property type="entry name" value="S-adenosyl-L-methionine-dependent methyltransferases"/>
    <property type="match status" value="1"/>
</dbReference>
<dbReference type="InterPro" id="IPR029063">
    <property type="entry name" value="SAM-dependent_MTases_sf"/>
</dbReference>
<name>A0ABV3Z6G4_9PROT</name>
<keyword evidence="1" id="KW-0732">Signal</keyword>
<dbReference type="Gene3D" id="3.40.50.150">
    <property type="entry name" value="Vaccinia Virus protein VP39"/>
    <property type="match status" value="1"/>
</dbReference>
<keyword evidence="2" id="KW-0489">Methyltransferase</keyword>
<dbReference type="GO" id="GO:0008168">
    <property type="term" value="F:methyltransferase activity"/>
    <property type="evidence" value="ECO:0007669"/>
    <property type="project" value="UniProtKB-KW"/>
</dbReference>
<accession>A0ABV3Z6G4</accession>
<keyword evidence="3" id="KW-1185">Reference proteome</keyword>
<protein>
    <submittedName>
        <fullName evidence="2">Methyltransferase</fullName>
    </submittedName>
</protein>
<sequence>MKHLLLGAAALALFACSQDNAADASSDNASKMAADKPSGETVEVPTAWQQLDAVLAEQPDEAKARYEYRHPAATLKFFGVKPGMTVVDTLPGEVWYAGILLDYLGPEGKVIGADYSPEMWSLFGSFAPPEGAKANWAAEWTEKAEGWRDEGDASVGAVAFGSVSDDMAGTADVILQIRSMHHFNRFEDQGDHRTQAIADMYKLLKPGGVVGVVQHRAPEGNDDAWATGDNGYVKQSAIVAAFEAGGFELVDQSEINANPKDQPTEDDFVWRLPPTLAGSADDPAAAEAMRAIGESDRMTLKFKKPE</sequence>
<dbReference type="PIRSF" id="PIRSF031679">
    <property type="entry name" value="Mtase_Alr7345_prd"/>
    <property type="match status" value="1"/>
</dbReference>
<organism evidence="2 3">
    <name type="scientific">Hyphococcus lacteus</name>
    <dbReference type="NCBI Taxonomy" id="3143536"/>
    <lineage>
        <taxon>Bacteria</taxon>
        <taxon>Pseudomonadati</taxon>
        <taxon>Pseudomonadota</taxon>
        <taxon>Alphaproteobacteria</taxon>
        <taxon>Parvularculales</taxon>
        <taxon>Parvularculaceae</taxon>
        <taxon>Hyphococcus</taxon>
    </lineage>
</organism>
<proteinExistence type="predicted"/>
<feature type="chain" id="PRO_5047183537" evidence="1">
    <location>
        <begin position="22"/>
        <end position="306"/>
    </location>
</feature>
<dbReference type="GO" id="GO:0032259">
    <property type="term" value="P:methylation"/>
    <property type="evidence" value="ECO:0007669"/>
    <property type="project" value="UniProtKB-KW"/>
</dbReference>
<dbReference type="PROSITE" id="PS51257">
    <property type="entry name" value="PROKAR_LIPOPROTEIN"/>
    <property type="match status" value="1"/>
</dbReference>